<dbReference type="AlphaFoldDB" id="A0A9W4J395"/>
<organism evidence="1 2">
    <name type="scientific">Penicillium salamii</name>
    <dbReference type="NCBI Taxonomy" id="1612424"/>
    <lineage>
        <taxon>Eukaryota</taxon>
        <taxon>Fungi</taxon>
        <taxon>Dikarya</taxon>
        <taxon>Ascomycota</taxon>
        <taxon>Pezizomycotina</taxon>
        <taxon>Eurotiomycetes</taxon>
        <taxon>Eurotiomycetidae</taxon>
        <taxon>Eurotiales</taxon>
        <taxon>Aspergillaceae</taxon>
        <taxon>Penicillium</taxon>
    </lineage>
</organism>
<evidence type="ECO:0000313" key="1">
    <source>
        <dbReference type="EMBL" id="CAG8371557.1"/>
    </source>
</evidence>
<reference evidence="1" key="1">
    <citation type="submission" date="2021-07" db="EMBL/GenBank/DDBJ databases">
        <authorList>
            <person name="Branca A.L. A."/>
        </authorList>
    </citation>
    <scope>NUCLEOTIDE SEQUENCE</scope>
</reference>
<dbReference type="Proteomes" id="UP001152646">
    <property type="component" value="Unassembled WGS sequence"/>
</dbReference>
<evidence type="ECO:0000313" key="2">
    <source>
        <dbReference type="Proteomes" id="UP001152646"/>
    </source>
</evidence>
<comment type="caution">
    <text evidence="1">The sequence shown here is derived from an EMBL/GenBank/DDBJ whole genome shotgun (WGS) entry which is preliminary data.</text>
</comment>
<accession>A0A9W4J395</accession>
<dbReference type="EMBL" id="CAJVPA010000182">
    <property type="protein sequence ID" value="CAG8371557.1"/>
    <property type="molecule type" value="Genomic_DNA"/>
</dbReference>
<gene>
    <name evidence="1" type="ORF">PSALAMII_LOCUS4978</name>
</gene>
<name>A0A9W4J395_9EURO</name>
<sequence length="92" mass="11041">MDVVYRGDSRPVQELLTIRVKDLENRPLRFLSTNRPLRRYLHIRFLILYMWWKIKSVPNLCQKVGPGEFWPSAGMCFERVTLKTLARCKSWD</sequence>
<protein>
    <submittedName>
        <fullName evidence="1">Uncharacterized protein</fullName>
    </submittedName>
</protein>
<dbReference type="OrthoDB" id="4347955at2759"/>
<proteinExistence type="predicted"/>